<reference evidence="2" key="1">
    <citation type="journal article" date="2017" name="Nat. Ecol. Evol.">
        <title>Genome expansion and lineage-specific genetic innovations in the forest pathogenic fungi Armillaria.</title>
        <authorList>
            <person name="Sipos G."/>
            <person name="Prasanna A.N."/>
            <person name="Walter M.C."/>
            <person name="O'Connor E."/>
            <person name="Balint B."/>
            <person name="Krizsan K."/>
            <person name="Kiss B."/>
            <person name="Hess J."/>
            <person name="Varga T."/>
            <person name="Slot J."/>
            <person name="Riley R."/>
            <person name="Boka B."/>
            <person name="Rigling D."/>
            <person name="Barry K."/>
            <person name="Lee J."/>
            <person name="Mihaltcheva S."/>
            <person name="LaButti K."/>
            <person name="Lipzen A."/>
            <person name="Waldron R."/>
            <person name="Moloney N.M."/>
            <person name="Sperisen C."/>
            <person name="Kredics L."/>
            <person name="Vagvoelgyi C."/>
            <person name="Patrignani A."/>
            <person name="Fitzpatrick D."/>
            <person name="Nagy I."/>
            <person name="Doyle S."/>
            <person name="Anderson J.B."/>
            <person name="Grigoriev I.V."/>
            <person name="Gueldener U."/>
            <person name="Muensterkoetter M."/>
            <person name="Nagy L.G."/>
        </authorList>
    </citation>
    <scope>NUCLEOTIDE SEQUENCE [LARGE SCALE GENOMIC DNA]</scope>
    <source>
        <strain evidence="2">Ar21-2</strain>
    </source>
</reference>
<sequence>MYAYGVQTLMHEALEKHKSWIIFDLYNGNKSGRCFCLLCVLKEDVQLGFLPQSQDQHTNQQTVESGEDADIAAGGGILTHGRDGAIRQEGWSKITDNLKGVLACQRATNLSFDQGHQLQHAFQISLHEVEEHRIINRQIWAILNTNFDLDFNSDEL</sequence>
<accession>A0A2H3CMN1</accession>
<organism evidence="1 2">
    <name type="scientific">Armillaria gallica</name>
    <name type="common">Bulbous honey fungus</name>
    <name type="synonym">Armillaria bulbosa</name>
    <dbReference type="NCBI Taxonomy" id="47427"/>
    <lineage>
        <taxon>Eukaryota</taxon>
        <taxon>Fungi</taxon>
        <taxon>Dikarya</taxon>
        <taxon>Basidiomycota</taxon>
        <taxon>Agaricomycotina</taxon>
        <taxon>Agaricomycetes</taxon>
        <taxon>Agaricomycetidae</taxon>
        <taxon>Agaricales</taxon>
        <taxon>Marasmiineae</taxon>
        <taxon>Physalacriaceae</taxon>
        <taxon>Armillaria</taxon>
    </lineage>
</organism>
<protein>
    <submittedName>
        <fullName evidence="1">Uncharacterized protein</fullName>
    </submittedName>
</protein>
<proteinExistence type="predicted"/>
<dbReference type="EMBL" id="KZ293699">
    <property type="protein sequence ID" value="PBK84321.1"/>
    <property type="molecule type" value="Genomic_DNA"/>
</dbReference>
<gene>
    <name evidence="1" type="ORF">ARMGADRAFT_1037248</name>
</gene>
<evidence type="ECO:0000313" key="1">
    <source>
        <dbReference type="EMBL" id="PBK84321.1"/>
    </source>
</evidence>
<keyword evidence="2" id="KW-1185">Reference proteome</keyword>
<dbReference type="Proteomes" id="UP000217790">
    <property type="component" value="Unassembled WGS sequence"/>
</dbReference>
<dbReference type="AlphaFoldDB" id="A0A2H3CMN1"/>
<name>A0A2H3CMN1_ARMGA</name>
<dbReference type="InParanoid" id="A0A2H3CMN1"/>
<evidence type="ECO:0000313" key="2">
    <source>
        <dbReference type="Proteomes" id="UP000217790"/>
    </source>
</evidence>